<dbReference type="EMBL" id="JAIUJS010000002">
    <property type="protein sequence ID" value="MCA0152658.1"/>
    <property type="molecule type" value="Genomic_DNA"/>
</dbReference>
<feature type="transmembrane region" description="Helical" evidence="1">
    <location>
        <begin position="158"/>
        <end position="175"/>
    </location>
</feature>
<dbReference type="RefSeq" id="WP_224477581.1">
    <property type="nucleotide sequence ID" value="NZ_JAIUJS010000002.1"/>
</dbReference>
<organism evidence="2 3">
    <name type="scientific">Winogradskyella vincentii</name>
    <dbReference type="NCBI Taxonomy" id="2877122"/>
    <lineage>
        <taxon>Bacteria</taxon>
        <taxon>Pseudomonadati</taxon>
        <taxon>Bacteroidota</taxon>
        <taxon>Flavobacteriia</taxon>
        <taxon>Flavobacteriales</taxon>
        <taxon>Flavobacteriaceae</taxon>
        <taxon>Winogradskyella</taxon>
    </lineage>
</organism>
<name>A0ABS7XYB6_9FLAO</name>
<keyword evidence="3" id="KW-1185">Reference proteome</keyword>
<sequence length="202" mass="22899">MRDSILKSISFIFHPLIMPLLGVLFYFSKTPRFIPEPVMKAKIFSVVILTIILPILLFFLLKTINKVDTIYLKTTKERILPLLINSVIITLILLRVMTPNEIEELFYFFLGILISNLLCLFLALYGIKASIHMIAATGFFMFAVGIGIHFKININGTIALMMIILGAIATSRLHLNAHTNQELITGTFTGLLPQLILFNFWL</sequence>
<keyword evidence="1" id="KW-0812">Transmembrane</keyword>
<feature type="transmembrane region" description="Helical" evidence="1">
    <location>
        <begin position="105"/>
        <end position="127"/>
    </location>
</feature>
<feature type="transmembrane region" description="Helical" evidence="1">
    <location>
        <begin position="82"/>
        <end position="99"/>
    </location>
</feature>
<comment type="caution">
    <text evidence="2">The sequence shown here is derived from an EMBL/GenBank/DDBJ whole genome shotgun (WGS) entry which is preliminary data.</text>
</comment>
<dbReference type="Proteomes" id="UP001198402">
    <property type="component" value="Unassembled WGS sequence"/>
</dbReference>
<keyword evidence="1" id="KW-0472">Membrane</keyword>
<keyword evidence="1" id="KW-1133">Transmembrane helix</keyword>
<protein>
    <recommendedName>
        <fullName evidence="4">Transmembrane protein</fullName>
    </recommendedName>
</protein>
<evidence type="ECO:0000313" key="3">
    <source>
        <dbReference type="Proteomes" id="UP001198402"/>
    </source>
</evidence>
<evidence type="ECO:0000313" key="2">
    <source>
        <dbReference type="EMBL" id="MCA0152658.1"/>
    </source>
</evidence>
<reference evidence="3" key="1">
    <citation type="submission" date="2023-07" db="EMBL/GenBank/DDBJ databases">
        <authorList>
            <person name="Yue Y."/>
        </authorList>
    </citation>
    <scope>NUCLEOTIDE SEQUENCE [LARGE SCALE GENOMIC DNA]</scope>
    <source>
        <strain evidence="3">2Y89</strain>
    </source>
</reference>
<feature type="transmembrane region" description="Helical" evidence="1">
    <location>
        <begin position="182"/>
        <end position="201"/>
    </location>
</feature>
<accession>A0ABS7XYB6</accession>
<feature type="transmembrane region" description="Helical" evidence="1">
    <location>
        <begin position="9"/>
        <end position="28"/>
    </location>
</feature>
<gene>
    <name evidence="2" type="ORF">LBV24_05485</name>
</gene>
<evidence type="ECO:0000256" key="1">
    <source>
        <dbReference type="SAM" id="Phobius"/>
    </source>
</evidence>
<proteinExistence type="predicted"/>
<feature type="transmembrane region" description="Helical" evidence="1">
    <location>
        <begin position="43"/>
        <end position="61"/>
    </location>
</feature>
<evidence type="ECO:0008006" key="4">
    <source>
        <dbReference type="Google" id="ProtNLM"/>
    </source>
</evidence>